<evidence type="ECO:0000313" key="3">
    <source>
        <dbReference type="Proteomes" id="UP000009168"/>
    </source>
</evidence>
<protein>
    <submittedName>
        <fullName evidence="2">Transmembrane protein, putative</fullName>
    </submittedName>
</protein>
<accession>W7WZS9</accession>
<keyword evidence="1" id="KW-1133">Transmembrane helix</keyword>
<feature type="transmembrane region" description="Helical" evidence="1">
    <location>
        <begin position="261"/>
        <end position="278"/>
    </location>
</feature>
<dbReference type="GeneID" id="24440180"/>
<evidence type="ECO:0000313" key="2">
    <source>
        <dbReference type="EMBL" id="EWS71112.1"/>
    </source>
</evidence>
<name>W7WZS9_TETTS</name>
<dbReference type="RefSeq" id="XP_012656355.1">
    <property type="nucleotide sequence ID" value="XM_012800901.1"/>
</dbReference>
<organism evidence="2 3">
    <name type="scientific">Tetrahymena thermophila (strain SB210)</name>
    <dbReference type="NCBI Taxonomy" id="312017"/>
    <lineage>
        <taxon>Eukaryota</taxon>
        <taxon>Sar</taxon>
        <taxon>Alveolata</taxon>
        <taxon>Ciliophora</taxon>
        <taxon>Intramacronucleata</taxon>
        <taxon>Oligohymenophorea</taxon>
        <taxon>Hymenostomatida</taxon>
        <taxon>Tetrahymenina</taxon>
        <taxon>Tetrahymenidae</taxon>
        <taxon>Tetrahymena</taxon>
    </lineage>
</organism>
<feature type="transmembrane region" description="Helical" evidence="1">
    <location>
        <begin position="284"/>
        <end position="303"/>
    </location>
</feature>
<feature type="transmembrane region" description="Helical" evidence="1">
    <location>
        <begin position="171"/>
        <end position="189"/>
    </location>
</feature>
<feature type="transmembrane region" description="Helical" evidence="1">
    <location>
        <begin position="6"/>
        <end position="27"/>
    </location>
</feature>
<feature type="transmembrane region" description="Helical" evidence="1">
    <location>
        <begin position="218"/>
        <end position="241"/>
    </location>
</feature>
<dbReference type="InParanoid" id="W7WZS9"/>
<sequence>MQFLYIYLLLYIQKIKFSLTILTIQFIKVKNKQLKRIKGSQMEQFRRASRRYIQTIIEIIEIQQPTSHTPLYYILLFGIFLLQISSFTLSTDDRPYFQDDKLYFLEVLTEYTSISYTINEYFGELAILIWFFLLSFLTYSILIYIGVLSYLKSSQQNFYLKSKWMFDIVNVKLNIYFTIYPWIFFVTFVESNSGIFVCGYESFLSEYQDTSNCFQKPFYLYFFSALSLIIALVISYIVFFFFRNISFSESNIIRRKYNKTILIITMMTFMMVFSYYLKGYIPDIFKYYLNTITGALYIYDATINLPFSDIQMNKWVASFSSVFFVNQILLLANVELPNFFVEDDLFYATAILSIVLIAVVLATIQTLFDRILKVTTQDLSQQRNRYFLINFLCVNYLNSRLIVEQVFNLLQNLSQLTYHKNILRKFCYQFFFSVIDKQKVQVFGS</sequence>
<keyword evidence="1" id="KW-0472">Membrane</keyword>
<evidence type="ECO:0000256" key="1">
    <source>
        <dbReference type="SAM" id="Phobius"/>
    </source>
</evidence>
<dbReference type="EMBL" id="GG662247">
    <property type="protein sequence ID" value="EWS71112.1"/>
    <property type="molecule type" value="Genomic_DNA"/>
</dbReference>
<keyword evidence="1 2" id="KW-0812">Transmembrane</keyword>
<gene>
    <name evidence="2" type="ORF">TTHERM_000683039</name>
</gene>
<feature type="transmembrane region" description="Helical" evidence="1">
    <location>
        <begin position="346"/>
        <end position="368"/>
    </location>
</feature>
<dbReference type="AlphaFoldDB" id="W7WZS9"/>
<feature type="transmembrane region" description="Helical" evidence="1">
    <location>
        <begin position="127"/>
        <end position="151"/>
    </location>
</feature>
<proteinExistence type="predicted"/>
<dbReference type="Proteomes" id="UP000009168">
    <property type="component" value="Unassembled WGS sequence"/>
</dbReference>
<reference evidence="3" key="1">
    <citation type="journal article" date="2006" name="PLoS Biol.">
        <title>Macronuclear genome sequence of the ciliate Tetrahymena thermophila, a model eukaryote.</title>
        <authorList>
            <person name="Eisen J.A."/>
            <person name="Coyne R.S."/>
            <person name="Wu M."/>
            <person name="Wu D."/>
            <person name="Thiagarajan M."/>
            <person name="Wortman J.R."/>
            <person name="Badger J.H."/>
            <person name="Ren Q."/>
            <person name="Amedeo P."/>
            <person name="Jones K.M."/>
            <person name="Tallon L.J."/>
            <person name="Delcher A.L."/>
            <person name="Salzberg S.L."/>
            <person name="Silva J.C."/>
            <person name="Haas B.J."/>
            <person name="Majoros W.H."/>
            <person name="Farzad M."/>
            <person name="Carlton J.M."/>
            <person name="Smith R.K. Jr."/>
            <person name="Garg J."/>
            <person name="Pearlman R.E."/>
            <person name="Karrer K.M."/>
            <person name="Sun L."/>
            <person name="Manning G."/>
            <person name="Elde N.C."/>
            <person name="Turkewitz A.P."/>
            <person name="Asai D.J."/>
            <person name="Wilkes D.E."/>
            <person name="Wang Y."/>
            <person name="Cai H."/>
            <person name="Collins K."/>
            <person name="Stewart B.A."/>
            <person name="Lee S.R."/>
            <person name="Wilamowska K."/>
            <person name="Weinberg Z."/>
            <person name="Ruzzo W.L."/>
            <person name="Wloga D."/>
            <person name="Gaertig J."/>
            <person name="Frankel J."/>
            <person name="Tsao C.-C."/>
            <person name="Gorovsky M.A."/>
            <person name="Keeling P.J."/>
            <person name="Waller R.F."/>
            <person name="Patron N.J."/>
            <person name="Cherry J.M."/>
            <person name="Stover N.A."/>
            <person name="Krieger C.J."/>
            <person name="del Toro C."/>
            <person name="Ryder H.F."/>
            <person name="Williamson S.C."/>
            <person name="Barbeau R.A."/>
            <person name="Hamilton E.P."/>
            <person name="Orias E."/>
        </authorList>
    </citation>
    <scope>NUCLEOTIDE SEQUENCE [LARGE SCALE GENOMIC DNA]</scope>
    <source>
        <strain evidence="3">SB210</strain>
    </source>
</reference>
<dbReference type="KEGG" id="tet:TTHERM_000683039"/>
<feature type="transmembrane region" description="Helical" evidence="1">
    <location>
        <begin position="71"/>
        <end position="89"/>
    </location>
</feature>
<keyword evidence="3" id="KW-1185">Reference proteome</keyword>
<feature type="transmembrane region" description="Helical" evidence="1">
    <location>
        <begin position="315"/>
        <end position="334"/>
    </location>
</feature>